<keyword evidence="1" id="KW-0812">Transmembrane</keyword>
<dbReference type="EMBL" id="CP019384">
    <property type="protein sequence ID" value="QAT16867.1"/>
    <property type="molecule type" value="Genomic_DNA"/>
</dbReference>
<gene>
    <name evidence="2" type="ORF">BU251_03520</name>
</gene>
<dbReference type="GO" id="GO:0005886">
    <property type="term" value="C:plasma membrane"/>
    <property type="evidence" value="ECO:0007669"/>
    <property type="project" value="TreeGrafter"/>
</dbReference>
<dbReference type="InterPro" id="IPR008023">
    <property type="entry name" value="DUF748"/>
</dbReference>
<reference evidence="2 3" key="1">
    <citation type="submission" date="2017-01" db="EMBL/GenBank/DDBJ databases">
        <title>First insights into the biology of 'candidatus Vampirococcus archaeovorus'.</title>
        <authorList>
            <person name="Kizina J."/>
            <person name="Jordan S."/>
            <person name="Stueber K."/>
            <person name="Reinhardt R."/>
            <person name="Harder J."/>
        </authorList>
    </citation>
    <scope>NUCLEOTIDE SEQUENCE [LARGE SCALE GENOMIC DNA]</scope>
    <source>
        <strain evidence="2 3">LiM</strain>
    </source>
</reference>
<organism evidence="2 3">
    <name type="scientific">Velamenicoccus archaeovorus</name>
    <dbReference type="NCBI Taxonomy" id="1930593"/>
    <lineage>
        <taxon>Bacteria</taxon>
        <taxon>Pseudomonadati</taxon>
        <taxon>Candidatus Omnitrophota</taxon>
        <taxon>Candidatus Velamenicoccus</taxon>
    </lineage>
</organism>
<protein>
    <recommendedName>
        <fullName evidence="4">AsmA domain-containing protein</fullName>
    </recommendedName>
</protein>
<keyword evidence="3" id="KW-1185">Reference proteome</keyword>
<keyword evidence="1" id="KW-0472">Membrane</keyword>
<sequence length="321" mass="35300">MKKILLIVVIVLIALPVIAVLRDQIIKNTVTITTTQVTGAPVSIDSFSLGVIRQTVTIKGFKLYNPPGFPKELFVDMPTVHVAFVLGDILKKKIHFKEIEIALKELVIIKDKEGKMNVDALKVAEAPQRPKGETTRKQPTGQLPLQIDLLKLSIGKIVYKDYSKGETPKIQIYDLGYKQKTYRNITSAQQLVALILSEAMKNTAIKSANIYAVSSILGVGFLPAGVAITLMGKDSAQDNFDIPFEKVYTVALGTVKTLGEIKSEDKTNGTIKALIDKNDVTIKIQSVTEKTTQIVILARRLLLPQPQAAGEILQRISDKLK</sequence>
<evidence type="ECO:0000313" key="2">
    <source>
        <dbReference type="EMBL" id="QAT16867.1"/>
    </source>
</evidence>
<evidence type="ECO:0008006" key="4">
    <source>
        <dbReference type="Google" id="ProtNLM"/>
    </source>
</evidence>
<dbReference type="KEGG" id="vai:BU251_03520"/>
<name>A0A410P3U3_VELA1</name>
<feature type="transmembrane region" description="Helical" evidence="1">
    <location>
        <begin position="210"/>
        <end position="230"/>
    </location>
</feature>
<dbReference type="Pfam" id="PF05359">
    <property type="entry name" value="DUF748"/>
    <property type="match status" value="1"/>
</dbReference>
<dbReference type="InterPro" id="IPR052894">
    <property type="entry name" value="AsmA-related"/>
</dbReference>
<dbReference type="Proteomes" id="UP000287243">
    <property type="component" value="Chromosome"/>
</dbReference>
<proteinExistence type="predicted"/>
<dbReference type="PANTHER" id="PTHR30441:SF4">
    <property type="entry name" value="PROTEIN ASMA"/>
    <property type="match status" value="1"/>
</dbReference>
<keyword evidence="1" id="KW-1133">Transmembrane helix</keyword>
<dbReference type="PANTHER" id="PTHR30441">
    <property type="entry name" value="DUF748 DOMAIN-CONTAINING PROTEIN"/>
    <property type="match status" value="1"/>
</dbReference>
<dbReference type="AlphaFoldDB" id="A0A410P3U3"/>
<dbReference type="OrthoDB" id="7062138at2"/>
<evidence type="ECO:0000313" key="3">
    <source>
        <dbReference type="Proteomes" id="UP000287243"/>
    </source>
</evidence>
<evidence type="ECO:0000256" key="1">
    <source>
        <dbReference type="SAM" id="Phobius"/>
    </source>
</evidence>
<accession>A0A410P3U3</accession>
<dbReference type="GO" id="GO:0090313">
    <property type="term" value="P:regulation of protein targeting to membrane"/>
    <property type="evidence" value="ECO:0007669"/>
    <property type="project" value="TreeGrafter"/>
</dbReference>
<dbReference type="RefSeq" id="WP_128699508.1">
    <property type="nucleotide sequence ID" value="NZ_CP019384.1"/>
</dbReference>